<accession>A0A8H6H9J4</accession>
<dbReference type="EMBL" id="JACGCI010000220">
    <property type="protein sequence ID" value="KAF6741736.1"/>
    <property type="molecule type" value="Genomic_DNA"/>
</dbReference>
<gene>
    <name evidence="2" type="ORF">DFP72DRAFT_941799</name>
</gene>
<dbReference type="Proteomes" id="UP000521943">
    <property type="component" value="Unassembled WGS sequence"/>
</dbReference>
<dbReference type="InterPro" id="IPR001810">
    <property type="entry name" value="F-box_dom"/>
</dbReference>
<dbReference type="AlphaFoldDB" id="A0A8H6H9J4"/>
<protein>
    <recommendedName>
        <fullName evidence="1">F-box domain-containing protein</fullName>
    </recommendedName>
</protein>
<dbReference type="OrthoDB" id="3054765at2759"/>
<dbReference type="Pfam" id="PF12937">
    <property type="entry name" value="F-box-like"/>
    <property type="match status" value="1"/>
</dbReference>
<proteinExistence type="predicted"/>
<comment type="caution">
    <text evidence="2">The sequence shown here is derived from an EMBL/GenBank/DDBJ whole genome shotgun (WGS) entry which is preliminary data.</text>
</comment>
<dbReference type="Gene3D" id="1.20.1280.50">
    <property type="match status" value="1"/>
</dbReference>
<sequence>MRSGYDTLPPEILGEVFCFSLLHTVVLDEQSQLHLLTICLVCKAWRDAAHLNHHLWRGIGQLRIQSRGALFSHRKAISWLSRSGSLSKSVEITLSCPLQGCGEDQCTGSNVGLAKFLHRVSPMEHLSLEFSSTQCYFNLCASMQSATPLRSLDTGTLPLTSLALSFDNVFTLWLSANQSGCLFNTLPPITSLKFRLSSLSTGGWDPFGGGLQASKLFSRSILQTLTSFTIHCDWPLDQLARLLEPCANVEELTLFIGSSAYFVDPLTTESVRRIGVQLPKMRTLRLRHLLPSAMRLLDILPVNRVTHLDLSFAGPWEAQQNVRSCPPFWAAFIRRNADTLRFVRLHDVKLSSGVLLEMLPPYLIPLETLILDRVNFNSDIFRQWAVPPIYVEEGAKWFPKLKTIKILQVFPMFDPEDVFSFLTYRRPFHTEPEEGNAISFREPPDSIKQLVITYQLPIGQGNLVLRVPDQEVEDIGETLRRGGMLVHVGPRYLREFRRRQIPLGPHLTFPSQAN</sequence>
<evidence type="ECO:0000313" key="2">
    <source>
        <dbReference type="EMBL" id="KAF6741736.1"/>
    </source>
</evidence>
<evidence type="ECO:0000313" key="3">
    <source>
        <dbReference type="Proteomes" id="UP000521943"/>
    </source>
</evidence>
<organism evidence="2 3">
    <name type="scientific">Ephemerocybe angulata</name>
    <dbReference type="NCBI Taxonomy" id="980116"/>
    <lineage>
        <taxon>Eukaryota</taxon>
        <taxon>Fungi</taxon>
        <taxon>Dikarya</taxon>
        <taxon>Basidiomycota</taxon>
        <taxon>Agaricomycotina</taxon>
        <taxon>Agaricomycetes</taxon>
        <taxon>Agaricomycetidae</taxon>
        <taxon>Agaricales</taxon>
        <taxon>Agaricineae</taxon>
        <taxon>Psathyrellaceae</taxon>
        <taxon>Ephemerocybe</taxon>
    </lineage>
</organism>
<reference evidence="2 3" key="1">
    <citation type="submission" date="2020-07" db="EMBL/GenBank/DDBJ databases">
        <title>Comparative genomics of pyrophilous fungi reveals a link between fire events and developmental genes.</title>
        <authorList>
            <consortium name="DOE Joint Genome Institute"/>
            <person name="Steindorff A.S."/>
            <person name="Carver A."/>
            <person name="Calhoun S."/>
            <person name="Stillman K."/>
            <person name="Liu H."/>
            <person name="Lipzen A."/>
            <person name="Pangilinan J."/>
            <person name="Labutti K."/>
            <person name="Bruns T.D."/>
            <person name="Grigoriev I.V."/>
        </authorList>
    </citation>
    <scope>NUCLEOTIDE SEQUENCE [LARGE SCALE GENOMIC DNA]</scope>
    <source>
        <strain evidence="2 3">CBS 144469</strain>
    </source>
</reference>
<evidence type="ECO:0000259" key="1">
    <source>
        <dbReference type="Pfam" id="PF12937"/>
    </source>
</evidence>
<name>A0A8H6H9J4_9AGAR</name>
<keyword evidence="3" id="KW-1185">Reference proteome</keyword>
<dbReference type="InterPro" id="IPR036047">
    <property type="entry name" value="F-box-like_dom_sf"/>
</dbReference>
<dbReference type="SUPFAM" id="SSF52047">
    <property type="entry name" value="RNI-like"/>
    <property type="match status" value="1"/>
</dbReference>
<dbReference type="SUPFAM" id="SSF81383">
    <property type="entry name" value="F-box domain"/>
    <property type="match status" value="1"/>
</dbReference>
<feature type="domain" description="F-box" evidence="1">
    <location>
        <begin position="6"/>
        <end position="59"/>
    </location>
</feature>